<name>A0ABW4SJD3_9BACL</name>
<dbReference type="Proteomes" id="UP001597218">
    <property type="component" value="Unassembled WGS sequence"/>
</dbReference>
<evidence type="ECO:0000259" key="1">
    <source>
        <dbReference type="Pfam" id="PF00534"/>
    </source>
</evidence>
<feature type="domain" description="Glycosyl transferase family 1" evidence="1">
    <location>
        <begin position="191"/>
        <end position="360"/>
    </location>
</feature>
<feature type="domain" description="Glycosyltransferase subfamily 4-like N-terminal" evidence="2">
    <location>
        <begin position="23"/>
        <end position="140"/>
    </location>
</feature>
<sequence length="386" mass="44626">MTKKKILQVCAIDGSVEALLKPLILKSMKDGYEVHNACTDTGRFTELKAQGLTMIDVSIDRQIHPLKNLKSIWKLYKLMRKEKYDIVHVHTPIAALLGRVAAKLAGVKHIVYTAHGFYFHDEMSKKQYNIFFNIEKYAARWMTDWLLLQSKEDYELSLVHNFKPEKHTIHLSNGVDIWNNFHKNQITNEEIENFRTESNLNDNDFIFSFVGRLVKEKGVFELVEAFKSLSTTFPQAKLVLIGGLLESERDHGSYQKLMDDLNHSNIRYLGFRKDIPVIMKASDVFVLPSYREGLPRSIIEAMAMEKPIIATNIRGCREEVFPGENGFLVERENTKELEKAMISILKNPELVAEYGNRSREIVEELFDEEKVLKKQIDLFAKLVKKT</sequence>
<dbReference type="SUPFAM" id="SSF53756">
    <property type="entry name" value="UDP-Glycosyltransferase/glycogen phosphorylase"/>
    <property type="match status" value="1"/>
</dbReference>
<organism evidence="3 4">
    <name type="scientific">Sporosarcina siberiensis</name>
    <dbReference type="NCBI Taxonomy" id="1365606"/>
    <lineage>
        <taxon>Bacteria</taxon>
        <taxon>Bacillati</taxon>
        <taxon>Bacillota</taxon>
        <taxon>Bacilli</taxon>
        <taxon>Bacillales</taxon>
        <taxon>Caryophanaceae</taxon>
        <taxon>Sporosarcina</taxon>
    </lineage>
</organism>
<evidence type="ECO:0000313" key="3">
    <source>
        <dbReference type="EMBL" id="MFD1929259.1"/>
    </source>
</evidence>
<dbReference type="RefSeq" id="WP_381539250.1">
    <property type="nucleotide sequence ID" value="NZ_JBHUGI010000034.1"/>
</dbReference>
<proteinExistence type="predicted"/>
<dbReference type="PANTHER" id="PTHR12526">
    <property type="entry name" value="GLYCOSYLTRANSFERASE"/>
    <property type="match status" value="1"/>
</dbReference>
<evidence type="ECO:0000259" key="2">
    <source>
        <dbReference type="Pfam" id="PF13477"/>
    </source>
</evidence>
<reference evidence="4" key="1">
    <citation type="journal article" date="2019" name="Int. J. Syst. Evol. Microbiol.">
        <title>The Global Catalogue of Microorganisms (GCM) 10K type strain sequencing project: providing services to taxonomists for standard genome sequencing and annotation.</title>
        <authorList>
            <consortium name="The Broad Institute Genomics Platform"/>
            <consortium name="The Broad Institute Genome Sequencing Center for Infectious Disease"/>
            <person name="Wu L."/>
            <person name="Ma J."/>
        </authorList>
    </citation>
    <scope>NUCLEOTIDE SEQUENCE [LARGE SCALE GENOMIC DNA]</scope>
    <source>
        <strain evidence="4">CGMCC 4.7177</strain>
    </source>
</reference>
<dbReference type="PANTHER" id="PTHR12526:SF638">
    <property type="entry name" value="SPORE COAT PROTEIN SA"/>
    <property type="match status" value="1"/>
</dbReference>
<dbReference type="Pfam" id="PF00534">
    <property type="entry name" value="Glycos_transf_1"/>
    <property type="match status" value="1"/>
</dbReference>
<comment type="caution">
    <text evidence="3">The sequence shown here is derived from an EMBL/GenBank/DDBJ whole genome shotgun (WGS) entry which is preliminary data.</text>
</comment>
<dbReference type="Pfam" id="PF13477">
    <property type="entry name" value="Glyco_trans_4_2"/>
    <property type="match status" value="1"/>
</dbReference>
<accession>A0ABW4SJD3</accession>
<gene>
    <name evidence="3" type="ORF">ACFSFY_14545</name>
</gene>
<dbReference type="InterPro" id="IPR001296">
    <property type="entry name" value="Glyco_trans_1"/>
</dbReference>
<evidence type="ECO:0000313" key="4">
    <source>
        <dbReference type="Proteomes" id="UP001597218"/>
    </source>
</evidence>
<dbReference type="CDD" id="cd03808">
    <property type="entry name" value="GT4_CapM-like"/>
    <property type="match status" value="1"/>
</dbReference>
<dbReference type="InterPro" id="IPR028098">
    <property type="entry name" value="Glyco_trans_4-like_N"/>
</dbReference>
<dbReference type="EMBL" id="JBHUGI010000034">
    <property type="protein sequence ID" value="MFD1929259.1"/>
    <property type="molecule type" value="Genomic_DNA"/>
</dbReference>
<protein>
    <submittedName>
        <fullName evidence="3">Glycosyltransferase family 4 protein</fullName>
    </submittedName>
</protein>
<dbReference type="Gene3D" id="3.40.50.2000">
    <property type="entry name" value="Glycogen Phosphorylase B"/>
    <property type="match status" value="2"/>
</dbReference>
<keyword evidence="4" id="KW-1185">Reference proteome</keyword>